<reference evidence="1 2" key="1">
    <citation type="journal article" date="2011" name="PLoS Pathog.">
        <title>Dynamic evolution of pathogenicity revealed by sequencing and comparative genomics of 19 Pseudomonas syringae isolates.</title>
        <authorList>
            <person name="Baltrus D.A."/>
            <person name="Nishimura M.T."/>
            <person name="Romanchuk A."/>
            <person name="Chang J.H."/>
            <person name="Mukhtar M.S."/>
            <person name="Cherkis K."/>
            <person name="Roach J."/>
            <person name="Grant S.R."/>
            <person name="Jones C.D."/>
            <person name="Dangl J.L."/>
        </authorList>
    </citation>
    <scope>NUCLEOTIDE SEQUENCE [LARGE SCALE GENOMIC DNA]</scope>
    <source>
        <strain evidence="1 2">301020</strain>
    </source>
</reference>
<dbReference type="Proteomes" id="UP000003465">
    <property type="component" value="Unassembled WGS sequence"/>
</dbReference>
<proteinExistence type="predicted"/>
<name>A0A656GMV3_PSEA0</name>
<gene>
    <name evidence="1" type="ORF">PSYMO_38443</name>
</gene>
<dbReference type="EMBL" id="AEAG01003271">
    <property type="protein sequence ID" value="EGH27058.1"/>
    <property type="molecule type" value="Genomic_DNA"/>
</dbReference>
<sequence length="33" mass="3420">EADALVLCPGGFGTLDEALVTKGNESETHGFQL</sequence>
<organism evidence="1 2">
    <name type="scientific">Pseudomonas amygdali pv. mori str. 301020</name>
    <dbReference type="NCBI Taxonomy" id="629261"/>
    <lineage>
        <taxon>Bacteria</taxon>
        <taxon>Pseudomonadati</taxon>
        <taxon>Pseudomonadota</taxon>
        <taxon>Gammaproteobacteria</taxon>
        <taxon>Pseudomonadales</taxon>
        <taxon>Pseudomonadaceae</taxon>
        <taxon>Pseudomonas</taxon>
        <taxon>Pseudomonas amygdali</taxon>
    </lineage>
</organism>
<evidence type="ECO:0000313" key="1">
    <source>
        <dbReference type="EMBL" id="EGH27058.1"/>
    </source>
</evidence>
<evidence type="ECO:0000313" key="2">
    <source>
        <dbReference type="Proteomes" id="UP000003465"/>
    </source>
</evidence>
<dbReference type="AlphaFoldDB" id="A0A656GMV3"/>
<accession>A0A656GMV3</accession>
<feature type="non-terminal residue" evidence="1">
    <location>
        <position position="1"/>
    </location>
</feature>
<protein>
    <submittedName>
        <fullName evidence="1">Uncharacterized protein</fullName>
    </submittedName>
</protein>
<dbReference type="SUPFAM" id="SSF102405">
    <property type="entry name" value="MCP/YpsA-like"/>
    <property type="match status" value="1"/>
</dbReference>
<comment type="caution">
    <text evidence="1">The sequence shown here is derived from an EMBL/GenBank/DDBJ whole genome shotgun (WGS) entry which is preliminary data.</text>
</comment>
<feature type="non-terminal residue" evidence="1">
    <location>
        <position position="33"/>
    </location>
</feature>